<name>A0A1H8A6M2_9SPHI</name>
<organism evidence="1 2">
    <name type="scientific">Mucilaginibacter gossypiicola</name>
    <dbReference type="NCBI Taxonomy" id="551995"/>
    <lineage>
        <taxon>Bacteria</taxon>
        <taxon>Pseudomonadati</taxon>
        <taxon>Bacteroidota</taxon>
        <taxon>Sphingobacteriia</taxon>
        <taxon>Sphingobacteriales</taxon>
        <taxon>Sphingobacteriaceae</taxon>
        <taxon>Mucilaginibacter</taxon>
    </lineage>
</organism>
<gene>
    <name evidence="1" type="ORF">SAMN05192574_101388</name>
</gene>
<dbReference type="EMBL" id="FOCL01000001">
    <property type="protein sequence ID" value="SEM66415.1"/>
    <property type="molecule type" value="Genomic_DNA"/>
</dbReference>
<dbReference type="AlphaFoldDB" id="A0A1H8A6M2"/>
<dbReference type="Proteomes" id="UP000198942">
    <property type="component" value="Unassembled WGS sequence"/>
</dbReference>
<evidence type="ECO:0000313" key="1">
    <source>
        <dbReference type="EMBL" id="SEM66415.1"/>
    </source>
</evidence>
<protein>
    <submittedName>
        <fullName evidence="1">Uncharacterized protein</fullName>
    </submittedName>
</protein>
<reference evidence="2" key="1">
    <citation type="submission" date="2016-10" db="EMBL/GenBank/DDBJ databases">
        <authorList>
            <person name="Varghese N."/>
            <person name="Submissions S."/>
        </authorList>
    </citation>
    <scope>NUCLEOTIDE SEQUENCE [LARGE SCALE GENOMIC DNA]</scope>
    <source>
        <strain evidence="2">Gh-48</strain>
    </source>
</reference>
<sequence length="70" mass="7649">MKKIKSKPLVRNWKTTVGGILTIAAPIIESFLSDKINWQMAVPQLITGVALLCAKDFNVTGDPPKTITPE</sequence>
<evidence type="ECO:0000313" key="2">
    <source>
        <dbReference type="Proteomes" id="UP000198942"/>
    </source>
</evidence>
<accession>A0A1H8A6M2</accession>
<dbReference type="STRING" id="551995.SAMN05192574_101388"/>
<keyword evidence="2" id="KW-1185">Reference proteome</keyword>
<proteinExistence type="predicted"/>
<dbReference type="RefSeq" id="WP_091206884.1">
    <property type="nucleotide sequence ID" value="NZ_FOCL01000001.1"/>
</dbReference>